<dbReference type="InterPro" id="IPR051082">
    <property type="entry name" value="Pentapeptide-BTB/POZ_domain"/>
</dbReference>
<dbReference type="Gene3D" id="2.160.20.80">
    <property type="entry name" value="E3 ubiquitin-protein ligase SopA"/>
    <property type="match status" value="1"/>
</dbReference>
<dbReference type="Pfam" id="PF00805">
    <property type="entry name" value="Pentapeptide"/>
    <property type="match status" value="2"/>
</dbReference>
<dbReference type="EMBL" id="VXRY01000284">
    <property type="protein sequence ID" value="MXY33848.1"/>
    <property type="molecule type" value="Genomic_DNA"/>
</dbReference>
<sequence>MHARCDMNPILPGLAVFLIPTALAAWDERAVAQLKDTGRCEACDLTRADLRWAAVYAAELGGAPNLVYGVLDGSDLSGANLYGANLEGTSLRNANLTGADLSWSVMIGTDLTGADLTDAKLTGIIFCDTIMPNGNRNNAQC</sequence>
<comment type="caution">
    <text evidence="1">The sequence shown here is derived from an EMBL/GenBank/DDBJ whole genome shotgun (WGS) entry which is preliminary data.</text>
</comment>
<dbReference type="PANTHER" id="PTHR14136:SF17">
    <property type="entry name" value="BTB_POZ DOMAIN-CONTAINING PROTEIN KCTD9"/>
    <property type="match status" value="1"/>
</dbReference>
<gene>
    <name evidence="1" type="ORF">F4Y60_07115</name>
</gene>
<dbReference type="PANTHER" id="PTHR14136">
    <property type="entry name" value="BTB_POZ DOMAIN-CONTAINING PROTEIN KCTD9"/>
    <property type="match status" value="1"/>
</dbReference>
<protein>
    <submittedName>
        <fullName evidence="1">Pentapeptide repeat-containing protein</fullName>
    </submittedName>
</protein>
<reference evidence="1" key="1">
    <citation type="submission" date="2019-09" db="EMBL/GenBank/DDBJ databases">
        <title>Characterisation of the sponge microbiome using genome-centric metagenomics.</title>
        <authorList>
            <person name="Engelberts J.P."/>
            <person name="Robbins S.J."/>
            <person name="De Goeij J.M."/>
            <person name="Aranda M."/>
            <person name="Bell S.C."/>
            <person name="Webster N.S."/>
        </authorList>
    </citation>
    <scope>NUCLEOTIDE SEQUENCE</scope>
    <source>
        <strain evidence="1">SB0664_bin_43</strain>
    </source>
</reference>
<accession>A0A6B0XZ95</accession>
<organism evidence="1">
    <name type="scientific">Boseongicola sp. SB0664_bin_43</name>
    <dbReference type="NCBI Taxonomy" id="2604844"/>
    <lineage>
        <taxon>Bacteria</taxon>
        <taxon>Pseudomonadati</taxon>
        <taxon>Pseudomonadota</taxon>
        <taxon>Alphaproteobacteria</taxon>
        <taxon>Rhodobacterales</taxon>
        <taxon>Paracoccaceae</taxon>
        <taxon>Boseongicola</taxon>
    </lineage>
</organism>
<dbReference type="SUPFAM" id="SSF141571">
    <property type="entry name" value="Pentapeptide repeat-like"/>
    <property type="match status" value="1"/>
</dbReference>
<name>A0A6B0XZ95_9RHOB</name>
<dbReference type="InterPro" id="IPR001646">
    <property type="entry name" value="5peptide_repeat"/>
</dbReference>
<evidence type="ECO:0000313" key="1">
    <source>
        <dbReference type="EMBL" id="MXY33848.1"/>
    </source>
</evidence>
<dbReference type="AlphaFoldDB" id="A0A6B0XZ95"/>
<proteinExistence type="predicted"/>